<feature type="transmembrane region" description="Helical" evidence="4">
    <location>
        <begin position="937"/>
        <end position="956"/>
    </location>
</feature>
<dbReference type="InterPro" id="IPR019282">
    <property type="entry name" value="Glycoamylase-like_cons_dom"/>
</dbReference>
<dbReference type="GO" id="GO:0016757">
    <property type="term" value="F:glycosyltransferase activity"/>
    <property type="evidence" value="ECO:0007669"/>
    <property type="project" value="UniProtKB-KW"/>
</dbReference>
<dbReference type="Pfam" id="PF06165">
    <property type="entry name" value="GH94_b-supersand"/>
    <property type="match status" value="2"/>
</dbReference>
<keyword evidence="4" id="KW-0812">Transmembrane</keyword>
<evidence type="ECO:0000256" key="4">
    <source>
        <dbReference type="SAM" id="Phobius"/>
    </source>
</evidence>
<organism evidence="8 9">
    <name type="scientific">Pandoraea thiooxydans</name>
    <dbReference type="NCBI Taxonomy" id="445709"/>
    <lineage>
        <taxon>Bacteria</taxon>
        <taxon>Pseudomonadati</taxon>
        <taxon>Pseudomonadota</taxon>
        <taxon>Betaproteobacteria</taxon>
        <taxon>Burkholderiales</taxon>
        <taxon>Burkholderiaceae</taxon>
        <taxon>Pandoraea</taxon>
    </lineage>
</organism>
<dbReference type="GO" id="GO:0005975">
    <property type="term" value="P:carbohydrate metabolic process"/>
    <property type="evidence" value="ECO:0007669"/>
    <property type="project" value="InterPro"/>
</dbReference>
<feature type="transmembrane region" description="Helical" evidence="4">
    <location>
        <begin position="835"/>
        <end position="857"/>
    </location>
</feature>
<keyword evidence="2" id="KW-0808">Transferase</keyword>
<feature type="domain" description="Glycosyl hydrolase 94 supersandwich" evidence="5">
    <location>
        <begin position="2121"/>
        <end position="2391"/>
    </location>
</feature>
<dbReference type="PANTHER" id="PTHR37469">
    <property type="entry name" value="CELLOBIONIC ACID PHOSPHORYLASE-RELATED"/>
    <property type="match status" value="1"/>
</dbReference>
<feature type="transmembrane region" description="Helical" evidence="4">
    <location>
        <begin position="877"/>
        <end position="898"/>
    </location>
</feature>
<evidence type="ECO:0000259" key="6">
    <source>
        <dbReference type="Pfam" id="PF10091"/>
    </source>
</evidence>
<dbReference type="InterPro" id="IPR033432">
    <property type="entry name" value="GH94_catalytic"/>
</dbReference>
<dbReference type="PATRIC" id="fig|445709.3.peg.1461"/>
<dbReference type="GO" id="GO:0030246">
    <property type="term" value="F:carbohydrate binding"/>
    <property type="evidence" value="ECO:0007669"/>
    <property type="project" value="InterPro"/>
</dbReference>
<evidence type="ECO:0000256" key="2">
    <source>
        <dbReference type="ARBA" id="ARBA00022679"/>
    </source>
</evidence>
<evidence type="ECO:0000313" key="9">
    <source>
        <dbReference type="Proteomes" id="UP000036700"/>
    </source>
</evidence>
<feature type="domain" description="Glycosyl hydrolase 94 catalytic" evidence="7">
    <location>
        <begin position="2406"/>
        <end position="2829"/>
    </location>
</feature>
<dbReference type="InterPro" id="IPR010383">
    <property type="entry name" value="Glyco_hydrolase_94_b-supersand"/>
</dbReference>
<dbReference type="Gene3D" id="1.50.10.140">
    <property type="match status" value="2"/>
</dbReference>
<keyword evidence="4" id="KW-1133">Transmembrane helix</keyword>
<dbReference type="Pfam" id="PF10091">
    <property type="entry name" value="Glycoamylase"/>
    <property type="match status" value="1"/>
</dbReference>
<dbReference type="SMART" id="SM01068">
    <property type="entry name" value="CBM_X"/>
    <property type="match status" value="2"/>
</dbReference>
<keyword evidence="1" id="KW-0328">Glycosyltransferase</keyword>
<dbReference type="Proteomes" id="UP000036700">
    <property type="component" value="Chromosome"/>
</dbReference>
<evidence type="ECO:0000256" key="1">
    <source>
        <dbReference type="ARBA" id="ARBA00022676"/>
    </source>
</evidence>
<dbReference type="InterPro" id="IPR037820">
    <property type="entry name" value="GH94N_NdvB"/>
</dbReference>
<gene>
    <name evidence="8" type="ORF">ABW99_06835</name>
</gene>
<evidence type="ECO:0000259" key="7">
    <source>
        <dbReference type="Pfam" id="PF17167"/>
    </source>
</evidence>
<dbReference type="InterPro" id="IPR037824">
    <property type="entry name" value="GH94N_2_NdvB"/>
</dbReference>
<evidence type="ECO:0000259" key="5">
    <source>
        <dbReference type="Pfam" id="PF06165"/>
    </source>
</evidence>
<dbReference type="KEGG" id="ptx:ABW99_06835"/>
<feature type="transmembrane region" description="Helical" evidence="4">
    <location>
        <begin position="963"/>
        <end position="981"/>
    </location>
</feature>
<evidence type="ECO:0000256" key="3">
    <source>
        <dbReference type="SAM" id="MobiDB-lite"/>
    </source>
</evidence>
<dbReference type="Gene3D" id="1.50.10.10">
    <property type="match status" value="1"/>
</dbReference>
<proteinExistence type="predicted"/>
<dbReference type="EMBL" id="CP011568">
    <property type="protein sequence ID" value="AKJ70421.1"/>
    <property type="molecule type" value="Genomic_DNA"/>
</dbReference>
<feature type="region of interest" description="Disordered" evidence="3">
    <location>
        <begin position="1"/>
        <end position="22"/>
    </location>
</feature>
<dbReference type="STRING" id="445709.ABW99_06835"/>
<dbReference type="Pfam" id="PF17167">
    <property type="entry name" value="Glyco_hydro_94"/>
    <property type="match status" value="1"/>
</dbReference>
<dbReference type="InterPro" id="IPR012341">
    <property type="entry name" value="6hp_glycosidase-like_sf"/>
</dbReference>
<keyword evidence="9" id="KW-1185">Reference proteome</keyword>
<name>A0A0G3F0B7_9BURK</name>
<feature type="domain" description="Glycoamylase-like" evidence="6">
    <location>
        <begin position="1362"/>
        <end position="1574"/>
    </location>
</feature>
<feature type="domain" description="Glycosyl hydrolase 94 supersandwich" evidence="5">
    <location>
        <begin position="1614"/>
        <end position="1890"/>
    </location>
</feature>
<feature type="transmembrane region" description="Helical" evidence="4">
    <location>
        <begin position="408"/>
        <end position="427"/>
    </location>
</feature>
<reference evidence="9" key="1">
    <citation type="submission" date="2015-06" db="EMBL/GenBank/DDBJ databases">
        <authorList>
            <person name="Lim Y.L."/>
            <person name="Ee R."/>
            <person name="Yong D."/>
            <person name="How K.Y."/>
            <person name="Yin W.F."/>
            <person name="Chan K.G."/>
        </authorList>
    </citation>
    <scope>NUCLEOTIDE SEQUENCE [LARGE SCALE GENOMIC DNA]</scope>
    <source>
        <strain evidence="9">DSM 25325</strain>
    </source>
</reference>
<accession>A0A0G3F0B7</accession>
<sequence length="2913" mass="321103">MPRFPGFVGPKRTVGDLGPREPPIRAELFSTERLEQHAASLAAAQVVSARRGNGRALAARAADNERVLLKCYRAISQATLQRRSITPAAEWLLDNFRVIEGLFKETRLGQAQRSYWVLPMLSDGPLHGKPRIYGVIWAFVAHTDSRFDAVLLRRFLRAYQRIEPLTIAELWAIPLTLQCVMIENLRRLSVHVIGAQTGRQKADEIADHLLALRAQTPQAIDTAMNKLIAEPFGSAFVVQLIQRLRYQDISLQRLNQQLARQAQSFDDVVQAEHAEQAAANMTVRNLITSMRDMYAFDWRPLVEDVSLVDECLRRHPVYPSMDFTTRDRYRHAIEVLAEQSRHTELEIARAAVAKAAGNAERGNLSDGRIADPGYYLISSGRPAFEREVGFRPTWKQHLLRAYTSRATAAYIGTILLLSAVLLCLPLWPSINAGVGLAGALLLGLLGFFPASDMAVTLINKAITGLVAPHHLARLALKQGIPPELRTFVVVPTLLTSQAAIEAQIEQLEVHYLANAKGDILFALLSDWADADTEYRDGDWALLNAAAEKIATLNAQYGAALDGTPRFFLFHRRRLWNQAQRKWIAWERKRGKLHEFNRLLRGATDTSFLPVGGPPPRAPAGVRYVLTLDSDTRLPIDAVRQLVGTAAHPLNQPRIDPRSRRVVEGYGILQPRITPTLPTAQERSIFQCIFSGPCGIDPYAGAVSNVYQDLFGEGSYTGKGIYDVDAFESGLAGRIPENTVLSHDLLESVFVRCGLVTDIELFEDFPSHSQVAATRSHRWIRGDWQLLPWIAGLTGESIPAIGRWKMIDNLRRSLSAPAMIFTLLASWVLPRVPVGLWSGYVLLALALPALLSLCQGLIPPRSGISIRSHLRAVGKDVAYGGSHLLIAVTLLANHAWLALDAVGRTLFRLLVSRRLLLEWVTAAQAKLRAGISLGSFTWSLRGAIFIAVLCAAVVAYLNPDNLRLAAPFLVLWGISPFFSQWISAPPKTAPPYPGKAADVVAMRMAGRRIWRFFATFVTEQDHGLPPDNFQEDPAPIVAHRSSPTNFGLYLLSTLSARDFGWLGITEMVERLETTLGTMQALQRFRGHFFNWYDTCTLSPLNPQYISSVDSGNLAGHLLALASGCLEMAQQPVFCAAQLAGVRDTVWLLREAIQAERDDRRTLTVNLRQLNEGLDDFEQWLLEAPMNDVDWSGRWHGLEERAATLLDLAQTFAAERGDAQHSEVLAWAQSIRADVASHRRDLPLCVPTSLVQAIEYATPLPRREGALQPGISIAATPDFCHSLSTALSAGPATGHGFGDAAAVARDALHPIGNACAGLAGRLEALAATARRLCEEMEFGFLFDPERRLFSVGYRIKEGVLDNSYYDLLASESRLASFIAIAKGDVAATHWFRLGRPMTPQGSGAVLMSWSGSMFEYLMPSLVMFTPSYSLLDETCHLAVKRQIAYGRERHLPWGVSESAYNVRDRALTYQYADFGIPELGLKRGLAQHLVIAPYATLLAAMYDTRAAVANFKQLDAAGGRGIFGYYDAIDFTPSRLPENRSVAPVRTYMTHHQGMSLVALGNVLFDDVMRRRFHRQPIVRAADLLLQEPRPREVGKAQVRPDIADAVLAKEIIRPVSRRFHSARQAVPSTHLLSNGRYAVMVTTAGSGYSVWDGLAVTRWREDVTCDAWGSYIFLRDTASGDVWSATYQPLGLEPDRYEVVFSEDRARFVRHDGTLSTCLEIIVSPEDNAEIRRLTLTNSGAQAVEIELTSYAEVVLAPMAADATHPAFSNLFIHTEYLPEVHGLLAMRRPHSATDAPVWAAHILAGGSRSENVGYETDRARFLGRGHPIRDPVAIMDGRPLSNTVGSVLDPVLSLRTRVQVAAGATADILFATMVAPTRGEIIDLADKYRDAASFERISTLAWTQGQVRLHHLGITAEEAHTFQYLANRVLYSDPVMRPSSEVLKRNTLNATALWRYSISGDLPIVLVRTDDQEDREIVRQLLRAHEYWHGKGLAVDLVILNERKASYVQDLQTSLENMVSGCQATPAPGGRGGGIFVLRADLIEASERDLLLCAARAVVLGIQQGSLEEQVLRLRRAESKPVAPPPLPAPLTPRAFAQTALPAVPTLEFFNGLGGFASQGREYVTVLGPDQRTPAPWINVIANPAFGFQVSESGAGYTWSENSQANQLTPWSNDPVCDTPGEVFYLRDDETGELWAPTALPIRIENTRYIARHGHGYSRFQHSSHGVMSELLQFVSWSDPVKISVLTLESLSSRPRKLSVTGYAEWVLGTSRAASAPFIVTEMDAQTGAMFAANPWNAGFGKRIAFVDWVGRKTSWTGDRTEFIGRNGTLEQPAALAGSAGLSNRTGAGFDPCSALQTAVELAPGQRVQLTFLLGQTADRPAARQLIGRYRALDPTEVLAEVNAQWDRILTKVQVETPDRATDLMLNGWLLYQVLACRMWARAAFYQASGAYGFRDQLQDCMALNMARPDLARAHLLDAAARQFVEGDVQHWWHPQQGRGVRTHISDDRLWLPYVVAQYVSVTADAAVLDEGLPFLEGPAVPAEHEDAYYAPKVSAQTGTLFEHCVRAIDCSLANGAHGLPLMGGGDWNDGMNRVGQAGKGESVWLGWFLYSTIAKFSVLAAARGEHACVERWHKHAAALRAALKKDAWDGAWYRRAYFDDGTPLGSSANAECRIDSLAQSWSVISGAAELARQRRAMASVEQYLIRPGDDLVLLLAPPFDKTPYDPGYIKGYLPGVRENGGQYTHAAAWCMIAYAMLGDGDRAGDLLKMLNPVNHASTRAGVHAYKVEPYVVAGDIYAAPAHVRRGGWTWYTGSAGWLYRGGLESVLGLQKHGENLTVDPCIPRDWRSFRLDYRHGATHYLITVDNPQGVSKGVARVELDGVPLPSNTHSVALVDDGQLHRVLVMLGQAPHS</sequence>
<dbReference type="SUPFAM" id="SSF74650">
    <property type="entry name" value="Galactose mutarotase-like"/>
    <property type="match status" value="2"/>
</dbReference>
<dbReference type="InterPro" id="IPR008928">
    <property type="entry name" value="6-hairpin_glycosidase_sf"/>
</dbReference>
<protein>
    <submittedName>
        <fullName evidence="8">Phosphorylase</fullName>
    </submittedName>
</protein>
<dbReference type="Gene3D" id="2.70.98.40">
    <property type="entry name" value="Glycoside hydrolase, family 65, N-terminal domain"/>
    <property type="match status" value="2"/>
</dbReference>
<dbReference type="InterPro" id="IPR052047">
    <property type="entry name" value="GH94_Enzymes"/>
</dbReference>
<feature type="transmembrane region" description="Helical" evidence="4">
    <location>
        <begin position="433"/>
        <end position="450"/>
    </location>
</feature>
<dbReference type="SUPFAM" id="SSF48208">
    <property type="entry name" value="Six-hairpin glycosidases"/>
    <property type="match status" value="1"/>
</dbReference>
<dbReference type="InterPro" id="IPR037018">
    <property type="entry name" value="GH65_N"/>
</dbReference>
<dbReference type="CDD" id="cd11753">
    <property type="entry name" value="GH94N_ChvB_NdvB_2_like"/>
    <property type="match status" value="1"/>
</dbReference>
<keyword evidence="4" id="KW-0472">Membrane</keyword>
<dbReference type="PANTHER" id="PTHR37469:SF2">
    <property type="entry name" value="CELLOBIONIC ACID PHOSPHORYLASE"/>
    <property type="match status" value="1"/>
</dbReference>
<dbReference type="CDD" id="cd11756">
    <property type="entry name" value="GH94N_ChvB_NdvB_1_like"/>
    <property type="match status" value="1"/>
</dbReference>
<evidence type="ECO:0000313" key="8">
    <source>
        <dbReference type="EMBL" id="AKJ70421.1"/>
    </source>
</evidence>
<dbReference type="Gene3D" id="2.60.420.10">
    <property type="entry name" value="Maltose phosphorylase, domain 3"/>
    <property type="match status" value="1"/>
</dbReference>
<dbReference type="InterPro" id="IPR011013">
    <property type="entry name" value="Gal_mutarotase_sf_dom"/>
</dbReference>